<proteinExistence type="predicted"/>
<evidence type="ECO:0000313" key="2">
    <source>
        <dbReference type="Proteomes" id="UP001162992"/>
    </source>
</evidence>
<dbReference type="EMBL" id="CM055094">
    <property type="protein sequence ID" value="KAJ7561616.1"/>
    <property type="molecule type" value="Genomic_DNA"/>
</dbReference>
<reference evidence="2" key="1">
    <citation type="journal article" date="2024" name="Proc. Natl. Acad. Sci. U.S.A.">
        <title>Extraordinary preservation of gene collinearity over three hundred million years revealed in homosporous lycophytes.</title>
        <authorList>
            <person name="Li C."/>
            <person name="Wickell D."/>
            <person name="Kuo L.Y."/>
            <person name="Chen X."/>
            <person name="Nie B."/>
            <person name="Liao X."/>
            <person name="Peng D."/>
            <person name="Ji J."/>
            <person name="Jenkins J."/>
            <person name="Williams M."/>
            <person name="Shu S."/>
            <person name="Plott C."/>
            <person name="Barry K."/>
            <person name="Rajasekar S."/>
            <person name="Grimwood J."/>
            <person name="Han X."/>
            <person name="Sun S."/>
            <person name="Hou Z."/>
            <person name="He W."/>
            <person name="Dai G."/>
            <person name="Sun C."/>
            <person name="Schmutz J."/>
            <person name="Leebens-Mack J.H."/>
            <person name="Li F.W."/>
            <person name="Wang L."/>
        </authorList>
    </citation>
    <scope>NUCLEOTIDE SEQUENCE [LARGE SCALE GENOMIC DNA]</scope>
    <source>
        <strain evidence="2">cv. PW_Plant_1</strain>
    </source>
</reference>
<organism evidence="1 2">
    <name type="scientific">Diphasiastrum complanatum</name>
    <name type="common">Issler's clubmoss</name>
    <name type="synonym">Lycopodium complanatum</name>
    <dbReference type="NCBI Taxonomy" id="34168"/>
    <lineage>
        <taxon>Eukaryota</taxon>
        <taxon>Viridiplantae</taxon>
        <taxon>Streptophyta</taxon>
        <taxon>Embryophyta</taxon>
        <taxon>Tracheophyta</taxon>
        <taxon>Lycopodiopsida</taxon>
        <taxon>Lycopodiales</taxon>
        <taxon>Lycopodiaceae</taxon>
        <taxon>Lycopodioideae</taxon>
        <taxon>Diphasiastrum</taxon>
    </lineage>
</organism>
<gene>
    <name evidence="1" type="ORF">O6H91_03G035800</name>
</gene>
<comment type="caution">
    <text evidence="1">The sequence shown here is derived from an EMBL/GenBank/DDBJ whole genome shotgun (WGS) entry which is preliminary data.</text>
</comment>
<sequence length="1193" mass="129607">MQRKLESFNLENFPKQVSTPVRKGGLMDYSSGMNDKRQVSQTRVTNPKGAFSKSNEREGPSRHLWVGNVSSSISEAVLKQKFGKFGVLENVTLYPHRSYAFVNFKSQADAEIAKKSLQGAVVGGLALRIEFAKGAKPSRHLLVSGLCHSITQEQLEAEFKSFGILEDLKFFPNSNSACVDYIKLDDAISALNSLNQKQLGNERIQVDFGQSENSKRDEKFESRSSVHEADILRAYQVHLSMSELSRGYQESSRGSKRSSAGSWISQNVQADPGLAAPGGSQGKRDGEPSDVLWIGFPADARVDERDLHRAFIPYAEIERITTFPGRLYAFIQFRSVEEAVTAKNALSGKLFNDPRFRINFSNSEIGPVDKGYTNAILPFSQSNEVGFAEALSKGQGFSFPRTSLSNTDKLGSGPPMRPLNPSMSVSGGYGNTLGAGNVREGQGLGLGRGVGAGLNLRMLVGERMEPQFDRPPVVHSSSFPALSPKGHAGEQMGPDDGWDLPEEDFLPRDFKRARLEATVQGESSLHSGQSLDNNKQQYGFTDVAMIESISRNLPLNNARLLSSRGDVEICNSGAGLLRPPSGLLDRSRPLLGANSGAPVQPLGANLRDNAGGLSGNFPSERSLGVANEGWKWEGTIAKGGTFICRARCFPVDKGIDINLPEVINCTARTDLDMLGKHIFQAGDYGTVFFVPQGDVHVAPYQDFLHYLQEKHRAGVAKLGDGSSLFLVPPSDFSEKILKIPGNSCIFGVVLKFQQSSAGRLELQQSQTIQQLPETFLQLQTDQQFIPQPPLHPPVHAQLPPSHPVQPPVEQHAVQSHRQSERLGSTSQESEYQRFVPSFEGQSSLQTSVLSTIIAQLTTPQSANITLTPELIASLTAFLPHSQPSSGINLSTAAGHAQNLSAATYPVNAGAGDGMVRATEAAIVRSVLPVSSSGVAGSEVRPFNPPFFRGNPPLPPGWPPYSQEHQTNFQESQAPQTVEGLLSLSSNSVFRPQPFAHRQYVPLQRIDSSGGLASPPLAVIGQGHSFSSNQGSASSEISGQLQPTSFPFLTPSAVLPTDQITQLTRLLEQNKKQLLQIPQNTYEQHEKAPSMPPQPPNQQQIYKQISLETSHASQGQVQQQQQVPPQGTGLHRGDSVQQQALNAGQVQNVAIQSQGTEDQDVARMRFQATLHLAQALLQQMQQQDARAPGSTELR</sequence>
<dbReference type="Proteomes" id="UP001162992">
    <property type="component" value="Chromosome 3"/>
</dbReference>
<name>A0ACC2E4X6_DIPCM</name>
<evidence type="ECO:0000313" key="1">
    <source>
        <dbReference type="EMBL" id="KAJ7561616.1"/>
    </source>
</evidence>
<protein>
    <submittedName>
        <fullName evidence="1">Uncharacterized protein</fullName>
    </submittedName>
</protein>
<keyword evidence="2" id="KW-1185">Reference proteome</keyword>
<accession>A0ACC2E4X6</accession>